<reference evidence="3" key="1">
    <citation type="submission" date="2020-06" db="EMBL/GenBank/DDBJ databases">
        <title>WGS assembly of Ceratodon purpureus strain R40.</title>
        <authorList>
            <person name="Carey S.B."/>
            <person name="Jenkins J."/>
            <person name="Shu S."/>
            <person name="Lovell J.T."/>
            <person name="Sreedasyam A."/>
            <person name="Maumus F."/>
            <person name="Tiley G.P."/>
            <person name="Fernandez-Pozo N."/>
            <person name="Barry K."/>
            <person name="Chen C."/>
            <person name="Wang M."/>
            <person name="Lipzen A."/>
            <person name="Daum C."/>
            <person name="Saski C.A."/>
            <person name="Payton A.C."/>
            <person name="Mcbreen J.C."/>
            <person name="Conrad R.E."/>
            <person name="Kollar L.M."/>
            <person name="Olsson S."/>
            <person name="Huttunen S."/>
            <person name="Landis J.B."/>
            <person name="Wickett N.J."/>
            <person name="Johnson M.G."/>
            <person name="Rensing S.A."/>
            <person name="Grimwood J."/>
            <person name="Schmutz J."/>
            <person name="Mcdaniel S.F."/>
        </authorList>
    </citation>
    <scope>NUCLEOTIDE SEQUENCE</scope>
    <source>
        <strain evidence="3">R40</strain>
    </source>
</reference>
<organism evidence="3 4">
    <name type="scientific">Ceratodon purpureus</name>
    <name type="common">Fire moss</name>
    <name type="synonym">Dicranum purpureum</name>
    <dbReference type="NCBI Taxonomy" id="3225"/>
    <lineage>
        <taxon>Eukaryota</taxon>
        <taxon>Viridiplantae</taxon>
        <taxon>Streptophyta</taxon>
        <taxon>Embryophyta</taxon>
        <taxon>Bryophyta</taxon>
        <taxon>Bryophytina</taxon>
        <taxon>Bryopsida</taxon>
        <taxon>Dicranidae</taxon>
        <taxon>Pseudoditrichales</taxon>
        <taxon>Ditrichaceae</taxon>
        <taxon>Ceratodon</taxon>
    </lineage>
</organism>
<dbReference type="Proteomes" id="UP000822688">
    <property type="component" value="Chromosome 9"/>
</dbReference>
<keyword evidence="4" id="KW-1185">Reference proteome</keyword>
<accession>A0A8T0GRJ7</accession>
<comment type="caution">
    <text evidence="3">The sequence shown here is derived from an EMBL/GenBank/DDBJ whole genome shotgun (WGS) entry which is preliminary data.</text>
</comment>
<keyword evidence="2" id="KW-0812">Transmembrane</keyword>
<dbReference type="EMBL" id="CM026430">
    <property type="protein sequence ID" value="KAG0561553.1"/>
    <property type="molecule type" value="Genomic_DNA"/>
</dbReference>
<evidence type="ECO:0000256" key="1">
    <source>
        <dbReference type="SAM" id="MobiDB-lite"/>
    </source>
</evidence>
<feature type="region of interest" description="Disordered" evidence="1">
    <location>
        <begin position="456"/>
        <end position="489"/>
    </location>
</feature>
<keyword evidence="2" id="KW-1133">Transmembrane helix</keyword>
<dbReference type="AlphaFoldDB" id="A0A8T0GRJ7"/>
<proteinExistence type="predicted"/>
<evidence type="ECO:0000313" key="3">
    <source>
        <dbReference type="EMBL" id="KAG0561553.1"/>
    </source>
</evidence>
<feature type="transmembrane region" description="Helical" evidence="2">
    <location>
        <begin position="74"/>
        <end position="98"/>
    </location>
</feature>
<protein>
    <submittedName>
        <fullName evidence="3">Uncharacterized protein</fullName>
    </submittedName>
</protein>
<feature type="compositionally biased region" description="Low complexity" evidence="1">
    <location>
        <begin position="456"/>
        <end position="477"/>
    </location>
</feature>
<keyword evidence="2" id="KW-0472">Membrane</keyword>
<gene>
    <name evidence="3" type="ORF">KC19_9G072700</name>
</gene>
<evidence type="ECO:0000256" key="2">
    <source>
        <dbReference type="SAM" id="Phobius"/>
    </source>
</evidence>
<name>A0A8T0GRJ7_CERPU</name>
<evidence type="ECO:0000313" key="4">
    <source>
        <dbReference type="Proteomes" id="UP000822688"/>
    </source>
</evidence>
<sequence>MGADSGAQGQAGTAAMIDNKSMADYRKEFESQRLQRKNSTDAEICFRVKEYIKKRLDGIVDEECRKRVMDLTTVTFSVLSSMVIPFSGVAVVVAATVIQCLDFSITLGLIPLLNVRSFNDLTAMSKQVGSTIKSAGKNSLMAGVETAVLEILKKLSLGDWLWIEILRDILFEMISDTAMDAAWIMTPVFAVPKYMMHRHLIKKMYRKLGDKAEIVHTKWMEQSCVTQVKTTVVTQVAGGVQVDAHGNVQGAYIQTQEICATQVGSNGAAQVSQTNGYYQQQAHTQQWPAYPSSDQAPSYNPNPAPGMVPIMMQGYPPQQMTPANGSSYFQPQPAANPSGTVIMGYTPPANSSYFQPQPAVKPTGTLIMGHTPPANSSFFQPQAGGQFQPQAGGYFQAAAAAQTYTPQSNPTYVQQLPPYATQQAQMYTPQGQPQGMAQGFPYVQMGDYNKPQAQMAYPSAGAQQAYPPQAGYQASAPTQPDLWYQAQAN</sequence>